<keyword evidence="5" id="KW-0520">NAD</keyword>
<evidence type="ECO:0000313" key="9">
    <source>
        <dbReference type="EMBL" id="GAA0306314.1"/>
    </source>
</evidence>
<evidence type="ECO:0000256" key="4">
    <source>
        <dbReference type="ARBA" id="ARBA00022958"/>
    </source>
</evidence>
<keyword evidence="4" id="KW-0630">Potassium</keyword>
<dbReference type="AlphaFoldDB" id="A0AAV3S7Y8"/>
<dbReference type="InterPro" id="IPR006036">
    <property type="entry name" value="K_uptake_TrkA"/>
</dbReference>
<dbReference type="PANTHER" id="PTHR43833:SF5">
    <property type="entry name" value="TRK SYSTEM POTASSIUM UPTAKE PROTEIN TRKA"/>
    <property type="match status" value="1"/>
</dbReference>
<dbReference type="InterPro" id="IPR036721">
    <property type="entry name" value="RCK_C_sf"/>
</dbReference>
<feature type="domain" description="RCK C-terminal" evidence="8">
    <location>
        <begin position="189"/>
        <end position="270"/>
    </location>
</feature>
<gene>
    <name evidence="9" type="primary">trkA</name>
    <name evidence="9" type="ORF">GCM10009066_20180</name>
</gene>
<keyword evidence="6" id="KW-0406">Ion transport</keyword>
<name>A0AAV3S7Y8_9EURY</name>
<proteinExistence type="predicted"/>
<dbReference type="NCBIfam" id="NF007034">
    <property type="entry name" value="PRK09496.2-1"/>
    <property type="match status" value="1"/>
</dbReference>
<dbReference type="SUPFAM" id="SSF51735">
    <property type="entry name" value="NAD(P)-binding Rossmann-fold domains"/>
    <property type="match status" value="2"/>
</dbReference>
<feature type="domain" description="RCK C-terminal" evidence="8">
    <location>
        <begin position="414"/>
        <end position="495"/>
    </location>
</feature>
<dbReference type="InterPro" id="IPR006037">
    <property type="entry name" value="RCK_C"/>
</dbReference>
<keyword evidence="3" id="KW-0633">Potassium transport</keyword>
<dbReference type="GO" id="GO:0005886">
    <property type="term" value="C:plasma membrane"/>
    <property type="evidence" value="ECO:0007669"/>
    <property type="project" value="InterPro"/>
</dbReference>
<dbReference type="NCBIfam" id="NF007031">
    <property type="entry name" value="PRK09496.1-2"/>
    <property type="match status" value="1"/>
</dbReference>
<sequence length="495" mass="52876">MTILLWVDRTEIIPVPVLVTPSFCQFVPSVETHFFPARFGSRYAYTEGSAMRVLIVGAGEVGSSIAADLSESHEVVVVDVDADYVEQLQYDLDVLPVQGDGTDPDVLEEAGVADADIVIASTDDDETNLAICGTAATLADPFTIARVQKTAYLRTWRRTQRAFDVDFMVCTDLLTAQAIVRLIEFPTATDVDPFSSGRVQMAEFEVAPESEIAGQTVQEADRFESLTFAAIVEDGEATIPAGETVLTGGSNVLVIGTPDSVESFAAAVAPASAAAGVDDIVVVGGGQQGFLVAEHLEERGFRPRLIERDETRARDLAEQLPKTTVMAHDATDADFLASENVGEADVVIACLDSDEKCLLVSLLSKRLGAQRAIASIETPEYVSLFETVGIDVAVNPREITAEEITRFTRERRAENVAIVEPGGAEVLEVEIDAESVLAGRPIREAVADLPSEIVVGAITRDDTVITPRGDTVVEVGDHVVVFVPTGAQAAIAEQL</sequence>
<dbReference type="PANTHER" id="PTHR43833">
    <property type="entry name" value="POTASSIUM CHANNEL PROTEIN 2-RELATED-RELATED"/>
    <property type="match status" value="1"/>
</dbReference>
<evidence type="ECO:0000259" key="8">
    <source>
        <dbReference type="PROSITE" id="PS51202"/>
    </source>
</evidence>
<dbReference type="GO" id="GO:0015079">
    <property type="term" value="F:potassium ion transmembrane transporter activity"/>
    <property type="evidence" value="ECO:0007669"/>
    <property type="project" value="InterPro"/>
</dbReference>
<accession>A0AAV3S7Y8</accession>
<feature type="domain" description="RCK N-terminal" evidence="7">
    <location>
        <begin position="277"/>
        <end position="394"/>
    </location>
</feature>
<dbReference type="SUPFAM" id="SSF116726">
    <property type="entry name" value="TrkA C-terminal domain-like"/>
    <property type="match status" value="2"/>
</dbReference>
<reference evidence="9 10" key="1">
    <citation type="journal article" date="2019" name="Int. J. Syst. Evol. Microbiol.">
        <title>The Global Catalogue of Microorganisms (GCM) 10K type strain sequencing project: providing services to taxonomists for standard genome sequencing and annotation.</title>
        <authorList>
            <consortium name="The Broad Institute Genomics Platform"/>
            <consortium name="The Broad Institute Genome Sequencing Center for Infectious Disease"/>
            <person name="Wu L."/>
            <person name="Ma J."/>
        </authorList>
    </citation>
    <scope>NUCLEOTIDE SEQUENCE [LARGE SCALE GENOMIC DNA]</scope>
    <source>
        <strain evidence="9 10">JCM 16330</strain>
    </source>
</reference>
<keyword evidence="10" id="KW-1185">Reference proteome</keyword>
<dbReference type="InterPro" id="IPR003148">
    <property type="entry name" value="RCK_N"/>
</dbReference>
<keyword evidence="2" id="KW-0813">Transport</keyword>
<dbReference type="PRINTS" id="PR00335">
    <property type="entry name" value="KUPTAKETRKA"/>
</dbReference>
<dbReference type="NCBIfam" id="NF007039">
    <property type="entry name" value="PRK09496.3-2"/>
    <property type="match status" value="1"/>
</dbReference>
<protein>
    <submittedName>
        <fullName evidence="9">Trk system potassium transporter TrkA</fullName>
    </submittedName>
</protein>
<evidence type="ECO:0000256" key="2">
    <source>
        <dbReference type="ARBA" id="ARBA00022448"/>
    </source>
</evidence>
<dbReference type="Proteomes" id="UP001500837">
    <property type="component" value="Unassembled WGS sequence"/>
</dbReference>
<dbReference type="Gene3D" id="3.30.70.1450">
    <property type="entry name" value="Regulator of K+ conductance, C-terminal domain"/>
    <property type="match status" value="2"/>
</dbReference>
<dbReference type="Pfam" id="PF02254">
    <property type="entry name" value="TrkA_N"/>
    <property type="match status" value="2"/>
</dbReference>
<dbReference type="InterPro" id="IPR036291">
    <property type="entry name" value="NAD(P)-bd_dom_sf"/>
</dbReference>
<evidence type="ECO:0000256" key="5">
    <source>
        <dbReference type="ARBA" id="ARBA00023027"/>
    </source>
</evidence>
<dbReference type="Gene3D" id="3.40.50.720">
    <property type="entry name" value="NAD(P)-binding Rossmann-like Domain"/>
    <property type="match status" value="2"/>
</dbReference>
<evidence type="ECO:0000256" key="3">
    <source>
        <dbReference type="ARBA" id="ARBA00022538"/>
    </source>
</evidence>
<evidence type="ECO:0000313" key="10">
    <source>
        <dbReference type="Proteomes" id="UP001500837"/>
    </source>
</evidence>
<evidence type="ECO:0000256" key="6">
    <source>
        <dbReference type="ARBA" id="ARBA00023065"/>
    </source>
</evidence>
<dbReference type="PROSITE" id="PS51201">
    <property type="entry name" value="RCK_N"/>
    <property type="match status" value="2"/>
</dbReference>
<dbReference type="PROSITE" id="PS51202">
    <property type="entry name" value="RCK_C"/>
    <property type="match status" value="2"/>
</dbReference>
<evidence type="ECO:0000259" key="7">
    <source>
        <dbReference type="PROSITE" id="PS51201"/>
    </source>
</evidence>
<dbReference type="EMBL" id="BAAABL010000059">
    <property type="protein sequence ID" value="GAA0306314.1"/>
    <property type="molecule type" value="Genomic_DNA"/>
</dbReference>
<comment type="function">
    <text evidence="1">Part of a potassium transport system.</text>
</comment>
<comment type="caution">
    <text evidence="9">The sequence shown here is derived from an EMBL/GenBank/DDBJ whole genome shotgun (WGS) entry which is preliminary data.</text>
</comment>
<feature type="domain" description="RCK N-terminal" evidence="7">
    <location>
        <begin position="50"/>
        <end position="169"/>
    </location>
</feature>
<organism evidence="9 10">
    <name type="scientific">Halarchaeum salinum</name>
    <dbReference type="NCBI Taxonomy" id="489912"/>
    <lineage>
        <taxon>Archaea</taxon>
        <taxon>Methanobacteriati</taxon>
        <taxon>Methanobacteriota</taxon>
        <taxon>Stenosarchaea group</taxon>
        <taxon>Halobacteria</taxon>
        <taxon>Halobacteriales</taxon>
        <taxon>Halobacteriaceae</taxon>
    </lineage>
</organism>
<evidence type="ECO:0000256" key="1">
    <source>
        <dbReference type="ARBA" id="ARBA00003660"/>
    </source>
</evidence>
<dbReference type="Pfam" id="PF02080">
    <property type="entry name" value="TrkA_C"/>
    <property type="match status" value="2"/>
</dbReference>
<dbReference type="InterPro" id="IPR050721">
    <property type="entry name" value="Trk_Ktr_HKT_K-transport"/>
</dbReference>